<reference evidence="3" key="1">
    <citation type="journal article" date="2017" name="Genome Biol.">
        <title>Comparative genomics reveals high biological diversity and specific adaptations in the industrially and medically important fungal genus Aspergillus.</title>
        <authorList>
            <person name="de Vries R.P."/>
            <person name="Riley R."/>
            <person name="Wiebenga A."/>
            <person name="Aguilar-Osorio G."/>
            <person name="Amillis S."/>
            <person name="Uchima C.A."/>
            <person name="Anderluh G."/>
            <person name="Asadollahi M."/>
            <person name="Askin M."/>
            <person name="Barry K."/>
            <person name="Battaglia E."/>
            <person name="Bayram O."/>
            <person name="Benocci T."/>
            <person name="Braus-Stromeyer S.A."/>
            <person name="Caldana C."/>
            <person name="Canovas D."/>
            <person name="Cerqueira G.C."/>
            <person name="Chen F."/>
            <person name="Chen W."/>
            <person name="Choi C."/>
            <person name="Clum A."/>
            <person name="Dos Santos R.A."/>
            <person name="Damasio A.R."/>
            <person name="Diallinas G."/>
            <person name="Emri T."/>
            <person name="Fekete E."/>
            <person name="Flipphi M."/>
            <person name="Freyberg S."/>
            <person name="Gallo A."/>
            <person name="Gournas C."/>
            <person name="Habgood R."/>
            <person name="Hainaut M."/>
            <person name="Harispe M.L."/>
            <person name="Henrissat B."/>
            <person name="Hilden K.S."/>
            <person name="Hope R."/>
            <person name="Hossain A."/>
            <person name="Karabika E."/>
            <person name="Karaffa L."/>
            <person name="Karanyi Z."/>
            <person name="Krasevec N."/>
            <person name="Kuo A."/>
            <person name="Kusch H."/>
            <person name="LaButti K."/>
            <person name="Lagendijk E.L."/>
            <person name="Lapidus A."/>
            <person name="Levasseur A."/>
            <person name="Lindquist E."/>
            <person name="Lipzen A."/>
            <person name="Logrieco A.F."/>
            <person name="MacCabe A."/>
            <person name="Maekelae M.R."/>
            <person name="Malavazi I."/>
            <person name="Melin P."/>
            <person name="Meyer V."/>
            <person name="Mielnichuk N."/>
            <person name="Miskei M."/>
            <person name="Molnar A.P."/>
            <person name="Mule G."/>
            <person name="Ngan C.Y."/>
            <person name="Orejas M."/>
            <person name="Orosz E."/>
            <person name="Ouedraogo J.P."/>
            <person name="Overkamp K.M."/>
            <person name="Park H.-S."/>
            <person name="Perrone G."/>
            <person name="Piumi F."/>
            <person name="Punt P.J."/>
            <person name="Ram A.F."/>
            <person name="Ramon A."/>
            <person name="Rauscher S."/>
            <person name="Record E."/>
            <person name="Riano-Pachon D.M."/>
            <person name="Robert V."/>
            <person name="Roehrig J."/>
            <person name="Ruller R."/>
            <person name="Salamov A."/>
            <person name="Salih N.S."/>
            <person name="Samson R.A."/>
            <person name="Sandor E."/>
            <person name="Sanguinetti M."/>
            <person name="Schuetze T."/>
            <person name="Sepcic K."/>
            <person name="Shelest E."/>
            <person name="Sherlock G."/>
            <person name="Sophianopoulou V."/>
            <person name="Squina F.M."/>
            <person name="Sun H."/>
            <person name="Susca A."/>
            <person name="Todd R.B."/>
            <person name="Tsang A."/>
            <person name="Unkles S.E."/>
            <person name="van de Wiele N."/>
            <person name="van Rossen-Uffink D."/>
            <person name="Oliveira J.V."/>
            <person name="Vesth T.C."/>
            <person name="Visser J."/>
            <person name="Yu J.-H."/>
            <person name="Zhou M."/>
            <person name="Andersen M.R."/>
            <person name="Archer D.B."/>
            <person name="Baker S.E."/>
            <person name="Benoit I."/>
            <person name="Brakhage A.A."/>
            <person name="Braus G.H."/>
            <person name="Fischer R."/>
            <person name="Frisvad J.C."/>
            <person name="Goldman G.H."/>
            <person name="Houbraken J."/>
            <person name="Oakley B."/>
            <person name="Pocsi I."/>
            <person name="Scazzocchio C."/>
            <person name="Seiboth B."/>
            <person name="vanKuyk P.A."/>
            <person name="Wortman J."/>
            <person name="Dyer P.S."/>
            <person name="Grigoriev I.V."/>
        </authorList>
    </citation>
    <scope>NUCLEOTIDE SEQUENCE [LARGE SCALE GENOMIC DNA]</scope>
    <source>
        <strain evidence="3">ATCC 16872 / CBS 172.66 / WB 5094</strain>
    </source>
</reference>
<dbReference type="PANTHER" id="PTHR42923:SF17">
    <property type="entry name" value="AMINE OXIDASE DOMAIN-CONTAINING PROTEIN"/>
    <property type="match status" value="1"/>
</dbReference>
<evidence type="ECO:0000259" key="1">
    <source>
        <dbReference type="Pfam" id="PF01593"/>
    </source>
</evidence>
<accession>A0A1L9X6T0</accession>
<dbReference type="STRING" id="690307.A0A1L9X6T0"/>
<dbReference type="InterPro" id="IPR050464">
    <property type="entry name" value="Zeta_carotene_desat/Oxidored"/>
</dbReference>
<protein>
    <recommendedName>
        <fullName evidence="1">Amine oxidase domain-containing protein</fullName>
    </recommendedName>
</protein>
<organism evidence="2 3">
    <name type="scientific">Aspergillus aculeatus (strain ATCC 16872 / CBS 172.66 / WB 5094)</name>
    <dbReference type="NCBI Taxonomy" id="690307"/>
    <lineage>
        <taxon>Eukaryota</taxon>
        <taxon>Fungi</taxon>
        <taxon>Dikarya</taxon>
        <taxon>Ascomycota</taxon>
        <taxon>Pezizomycotina</taxon>
        <taxon>Eurotiomycetes</taxon>
        <taxon>Eurotiomycetidae</taxon>
        <taxon>Eurotiales</taxon>
        <taxon>Aspergillaceae</taxon>
        <taxon>Aspergillus</taxon>
        <taxon>Aspergillus subgen. Circumdati</taxon>
    </lineage>
</organism>
<sequence>MSVSQPERIAIIGGGCTGITSFWALQKSGHDVHLFEASDALGGRIKSLPFEHEGIQTNVNSDSSVYNVEASPNLDSLLRYLGVSTIRHRFSVRATDGDRSSWWSDSLLQSILLRPWILCRKETYVILSDIIWLKFLAIDVLRKGVSPYTTSNIDSLLSVKRYLSKEGYSASFRDEYLAPTLSVLWGTNAGKLLSRLPIEAAIRCLYDHQLLRPRGNVPGWRSIERGASRLVQVLSRDFDPSRVHLEARVRRVTRYDKKVYRLVTADGREIDFNRIIFTVDSEEVVQILGPLASAQDRKIIMGLGTTKNISVLHSDSLVGEGVRPSVQFVAGEGWGSAAHQLGQLLLEREHSTTGYTYVLEPIVPGRSSEDSMPRKSSLSYNVNALDRISTSLYGPIYITLNPTMPPHPSIVQSVCEFTEADPSFSTLQAQNDLALIQNKRGLSYGFCWTGRGHLEDAITAGLRIAIEDLNAEVPFPVEFHSKPFAADLPRPSLGLPLHIIRTLLRLLQVFVLALELLMPLLPGPASRFIVRRHRHVSGQEPGKLS</sequence>
<dbReference type="InterPro" id="IPR036188">
    <property type="entry name" value="FAD/NAD-bd_sf"/>
</dbReference>
<dbReference type="Gene3D" id="3.90.660.20">
    <property type="entry name" value="Protoporphyrinogen oxidase, mitochondrial, domain 2"/>
    <property type="match status" value="1"/>
</dbReference>
<dbReference type="RefSeq" id="XP_020060476.1">
    <property type="nucleotide sequence ID" value="XM_020204498.1"/>
</dbReference>
<dbReference type="GO" id="GO:0016491">
    <property type="term" value="F:oxidoreductase activity"/>
    <property type="evidence" value="ECO:0007669"/>
    <property type="project" value="InterPro"/>
</dbReference>
<dbReference type="OMA" id="WEFTDPE"/>
<proteinExistence type="predicted"/>
<dbReference type="AlphaFoldDB" id="A0A1L9X6T0"/>
<gene>
    <name evidence="2" type="ORF">ASPACDRAFT_75621</name>
</gene>
<dbReference type="Gene3D" id="3.50.50.60">
    <property type="entry name" value="FAD/NAD(P)-binding domain"/>
    <property type="match status" value="1"/>
</dbReference>
<dbReference type="SUPFAM" id="SSF51905">
    <property type="entry name" value="FAD/NAD(P)-binding domain"/>
    <property type="match status" value="1"/>
</dbReference>
<dbReference type="Gene3D" id="1.10.3110.10">
    <property type="entry name" value="protoporphyrinogen ix oxidase, domain 3"/>
    <property type="match status" value="1"/>
</dbReference>
<dbReference type="VEuPathDB" id="FungiDB:ASPACDRAFT_75621"/>
<dbReference type="Pfam" id="PF01593">
    <property type="entry name" value="Amino_oxidase"/>
    <property type="match status" value="1"/>
</dbReference>
<dbReference type="InterPro" id="IPR002937">
    <property type="entry name" value="Amino_oxidase"/>
</dbReference>
<keyword evidence="3" id="KW-1185">Reference proteome</keyword>
<dbReference type="OrthoDB" id="5977668at2759"/>
<feature type="domain" description="Amine oxidase" evidence="1">
    <location>
        <begin position="18"/>
        <end position="283"/>
    </location>
</feature>
<evidence type="ECO:0000313" key="3">
    <source>
        <dbReference type="Proteomes" id="UP000184546"/>
    </source>
</evidence>
<dbReference type="PANTHER" id="PTHR42923">
    <property type="entry name" value="PROTOPORPHYRINOGEN OXIDASE"/>
    <property type="match status" value="1"/>
</dbReference>
<evidence type="ECO:0000313" key="2">
    <source>
        <dbReference type="EMBL" id="OJK04137.1"/>
    </source>
</evidence>
<name>A0A1L9X6T0_ASPA1</name>
<dbReference type="Proteomes" id="UP000184546">
    <property type="component" value="Unassembled WGS sequence"/>
</dbReference>
<dbReference type="GeneID" id="30978312"/>
<dbReference type="EMBL" id="KV878971">
    <property type="protein sequence ID" value="OJK04137.1"/>
    <property type="molecule type" value="Genomic_DNA"/>
</dbReference>